<accession>A0A9N9FI48</accession>
<protein>
    <submittedName>
        <fullName evidence="1">6048_t:CDS:1</fullName>
    </submittedName>
</protein>
<comment type="caution">
    <text evidence="1">The sequence shown here is derived from an EMBL/GenBank/DDBJ whole genome shotgun (WGS) entry which is preliminary data.</text>
</comment>
<gene>
    <name evidence="1" type="ORF">DEBURN_LOCUS6459</name>
</gene>
<dbReference type="AlphaFoldDB" id="A0A9N9FI48"/>
<evidence type="ECO:0000313" key="2">
    <source>
        <dbReference type="Proteomes" id="UP000789706"/>
    </source>
</evidence>
<sequence length="88" mass="9472">MYRSFGGGKPSSLPPGVSRTVLLAVDAWHGHLTFPTDFLNCHQRLPSTVCQFAMNRPFGGGKLSSLPPGVSHTVHLAVDAWHGCLAFQ</sequence>
<name>A0A9N9FI48_9GLOM</name>
<organism evidence="1 2">
    <name type="scientific">Diversispora eburnea</name>
    <dbReference type="NCBI Taxonomy" id="1213867"/>
    <lineage>
        <taxon>Eukaryota</taxon>
        <taxon>Fungi</taxon>
        <taxon>Fungi incertae sedis</taxon>
        <taxon>Mucoromycota</taxon>
        <taxon>Glomeromycotina</taxon>
        <taxon>Glomeromycetes</taxon>
        <taxon>Diversisporales</taxon>
        <taxon>Diversisporaceae</taxon>
        <taxon>Diversispora</taxon>
    </lineage>
</organism>
<proteinExistence type="predicted"/>
<reference evidence="1" key="1">
    <citation type="submission" date="2021-06" db="EMBL/GenBank/DDBJ databases">
        <authorList>
            <person name="Kallberg Y."/>
            <person name="Tangrot J."/>
            <person name="Rosling A."/>
        </authorList>
    </citation>
    <scope>NUCLEOTIDE SEQUENCE</scope>
    <source>
        <strain evidence="1">AZ414A</strain>
    </source>
</reference>
<dbReference type="OrthoDB" id="10289720at2759"/>
<dbReference type="Proteomes" id="UP000789706">
    <property type="component" value="Unassembled WGS sequence"/>
</dbReference>
<evidence type="ECO:0000313" key="1">
    <source>
        <dbReference type="EMBL" id="CAG8537796.1"/>
    </source>
</evidence>
<keyword evidence="2" id="KW-1185">Reference proteome</keyword>
<dbReference type="EMBL" id="CAJVPK010000666">
    <property type="protein sequence ID" value="CAG8537796.1"/>
    <property type="molecule type" value="Genomic_DNA"/>
</dbReference>